<name>A0ABQ3BV92_9FLAO</name>
<dbReference type="EMBL" id="BMWY01000005">
    <property type="protein sequence ID" value="GGZ58382.1"/>
    <property type="molecule type" value="Genomic_DNA"/>
</dbReference>
<reference evidence="2" key="1">
    <citation type="journal article" date="2019" name="Int. J. Syst. Evol. Microbiol.">
        <title>The Global Catalogue of Microorganisms (GCM) 10K type strain sequencing project: providing services to taxonomists for standard genome sequencing and annotation.</title>
        <authorList>
            <consortium name="The Broad Institute Genomics Platform"/>
            <consortium name="The Broad Institute Genome Sequencing Center for Infectious Disease"/>
            <person name="Wu L."/>
            <person name="Ma J."/>
        </authorList>
    </citation>
    <scope>NUCLEOTIDE SEQUENCE [LARGE SCALE GENOMIC DNA]</scope>
    <source>
        <strain evidence="2">KCTC 12708</strain>
    </source>
</reference>
<organism evidence="1 2">
    <name type="scientific">Mesonia mobilis</name>
    <dbReference type="NCBI Taxonomy" id="369791"/>
    <lineage>
        <taxon>Bacteria</taxon>
        <taxon>Pseudomonadati</taxon>
        <taxon>Bacteroidota</taxon>
        <taxon>Flavobacteriia</taxon>
        <taxon>Flavobacteriales</taxon>
        <taxon>Flavobacteriaceae</taxon>
        <taxon>Mesonia</taxon>
    </lineage>
</organism>
<accession>A0ABQ3BV92</accession>
<proteinExistence type="predicted"/>
<protein>
    <submittedName>
        <fullName evidence="1">Uncharacterized protein</fullName>
    </submittedName>
</protein>
<dbReference type="Proteomes" id="UP000615593">
    <property type="component" value="Unassembled WGS sequence"/>
</dbReference>
<sequence>MMNIEDEGFLANPDKTIEYSANQRKLITGIVVKKDSIRLPKDFRREVKQQAHFILKFGILDQVKRYNDIFYIDRILGRLSYWKQIEPENQYVSNTIKKINWMYNEALQTNQE</sequence>
<keyword evidence="2" id="KW-1185">Reference proteome</keyword>
<gene>
    <name evidence="1" type="ORF">GCM10008088_19940</name>
</gene>
<evidence type="ECO:0000313" key="2">
    <source>
        <dbReference type="Proteomes" id="UP000615593"/>
    </source>
</evidence>
<evidence type="ECO:0000313" key="1">
    <source>
        <dbReference type="EMBL" id="GGZ58382.1"/>
    </source>
</evidence>
<comment type="caution">
    <text evidence="1">The sequence shown here is derived from an EMBL/GenBank/DDBJ whole genome shotgun (WGS) entry which is preliminary data.</text>
</comment>